<name>A0A0Q0ZBZ3_9CORY</name>
<dbReference type="PROSITE" id="PS00885">
    <property type="entry name" value="EPSP_SYNTHASE_2"/>
    <property type="match status" value="1"/>
</dbReference>
<dbReference type="PANTHER" id="PTHR21090">
    <property type="entry name" value="AROM/DEHYDROQUINATE SYNTHASE"/>
    <property type="match status" value="1"/>
</dbReference>
<dbReference type="GO" id="GO:0005737">
    <property type="term" value="C:cytoplasm"/>
    <property type="evidence" value="ECO:0007669"/>
    <property type="project" value="UniProtKB-SubCell"/>
</dbReference>
<feature type="binding site" evidence="8">
    <location>
        <position position="153"/>
    </location>
    <ligand>
        <name>phosphoenolpyruvate</name>
        <dbReference type="ChEBI" id="CHEBI:58702"/>
    </ligand>
</feature>
<feature type="binding site" evidence="8">
    <location>
        <position position="413"/>
    </location>
    <ligand>
        <name>phosphoenolpyruvate</name>
        <dbReference type="ChEBI" id="CHEBI:58702"/>
    </ligand>
</feature>
<feature type="binding site" evidence="8">
    <location>
        <position position="197"/>
    </location>
    <ligand>
        <name>3-phosphoshikimate</name>
        <dbReference type="ChEBI" id="CHEBI:145989"/>
    </ligand>
</feature>
<comment type="function">
    <text evidence="8">Catalyzes the transfer of the enolpyruvyl moiety of phosphoenolpyruvate (PEP) to the 5-hydroxyl of shikimate-3-phosphate (S3P) to produce enolpyruvyl shikimate-3-phosphate and inorganic phosphate.</text>
</comment>
<dbReference type="Gene3D" id="3.65.10.10">
    <property type="entry name" value="Enolpyruvate transferase domain"/>
    <property type="match status" value="2"/>
</dbReference>
<dbReference type="PATRIC" id="fig|1544413.3.peg.621"/>
<dbReference type="GO" id="GO:0009073">
    <property type="term" value="P:aromatic amino acid family biosynthetic process"/>
    <property type="evidence" value="ECO:0007669"/>
    <property type="project" value="UniProtKB-KW"/>
</dbReference>
<feature type="binding site" evidence="8">
    <location>
        <position position="55"/>
    </location>
    <ligand>
        <name>phosphoenolpyruvate</name>
        <dbReference type="ChEBI" id="CHEBI:58702"/>
    </ligand>
</feature>
<keyword evidence="11" id="KW-1185">Reference proteome</keyword>
<comment type="similarity">
    <text evidence="2 8">Belongs to the EPSP synthase family.</text>
</comment>
<organism evidence="10 11">
    <name type="scientific">Corynebacterium lowii</name>
    <dbReference type="NCBI Taxonomy" id="1544413"/>
    <lineage>
        <taxon>Bacteria</taxon>
        <taxon>Bacillati</taxon>
        <taxon>Actinomycetota</taxon>
        <taxon>Actinomycetes</taxon>
        <taxon>Mycobacteriales</taxon>
        <taxon>Corynebacteriaceae</taxon>
        <taxon>Corynebacterium</taxon>
    </lineage>
</organism>
<dbReference type="UniPathway" id="UPA00053">
    <property type="reaction ID" value="UER00089"/>
</dbReference>
<comment type="subunit">
    <text evidence="8">Monomer.</text>
</comment>
<feature type="binding site" evidence="8">
    <location>
        <position position="198"/>
    </location>
    <ligand>
        <name>phosphoenolpyruvate</name>
        <dbReference type="ChEBI" id="CHEBI:58702"/>
    </ligand>
</feature>
<dbReference type="InterPro" id="IPR023193">
    <property type="entry name" value="EPSP_synthase_CS"/>
</dbReference>
<feature type="binding site" evidence="8">
    <location>
        <position position="125"/>
    </location>
    <ligand>
        <name>phosphoenolpyruvate</name>
        <dbReference type="ChEBI" id="CHEBI:58702"/>
    </ligand>
</feature>
<evidence type="ECO:0000259" key="9">
    <source>
        <dbReference type="Pfam" id="PF00275"/>
    </source>
</evidence>
<dbReference type="GO" id="GO:0003866">
    <property type="term" value="F:3-phosphoshikimate 1-carboxyvinyltransferase activity"/>
    <property type="evidence" value="ECO:0007669"/>
    <property type="project" value="UniProtKB-UniRule"/>
</dbReference>
<sequence length="453" mass="47204">MRPFGCGARGNAHHCKHCRDLYDGGVPDRDSSPAAWQAPTATGPLNWTQKVPGSKSMTNRALVLAALGDGPSTLRGALRSRDADLMCEALRAMGTGIETSESDPTTIAVTPAELHGAQVNCGLAGTVMRFLPPLAALATGTVLFDGDPRARQRPMRPLLDALRTLGVTITGDALPFRMESHGVPAGGTVEIDASASSQFVSGLLLSAARYERGITVIHRGGTLPSLPHIEMTVEMLRRAGVEVEVDTARWTVAPGPIAGGTWEIEPDLSNATPFMAAALVTGGTVRIPGWPTATTQAGDHFRRIATAMGGTIINDSTGLEITGPVGGRIQGIDLDMSEIGELAPTVAALATLAEGESHLHGIAHLRGHETDRLAALAAEINNLGGACTETADGLRIEPSDLHGGLWKAYDDHRMATAGAIIGLRVPGVAVDDVATTAKTLPGFDAMWEAMARG</sequence>
<feature type="binding site" evidence="8">
    <location>
        <position position="372"/>
    </location>
    <ligand>
        <name>phosphoenolpyruvate</name>
        <dbReference type="ChEBI" id="CHEBI:58702"/>
    </ligand>
</feature>
<dbReference type="FunFam" id="3.65.10.10:FF:000011">
    <property type="entry name" value="3-phosphoshikimate 1-carboxyvinyltransferase"/>
    <property type="match status" value="1"/>
</dbReference>
<keyword evidence="3 8" id="KW-0963">Cytoplasm</keyword>
<gene>
    <name evidence="8 10" type="primary">aroA</name>
    <name evidence="10" type="ORF">Clow_00616</name>
</gene>
<evidence type="ECO:0000256" key="8">
    <source>
        <dbReference type="HAMAP-Rule" id="MF_00210"/>
    </source>
</evidence>
<dbReference type="AlphaFoldDB" id="A0A0Q0ZBZ3"/>
<reference evidence="10 11" key="1">
    <citation type="submission" date="2015-10" db="EMBL/GenBank/DDBJ databases">
        <title>Corynebacteirum lowii and Corynebacterium oculi species nova, derived from human clinical disease and and emended description of Corynebacterium mastiditis.</title>
        <authorList>
            <person name="Bernard K."/>
            <person name="Pacheco A.L."/>
            <person name="Mcdougall C."/>
            <person name="Burtx T."/>
            <person name="Weibe D."/>
            <person name="Tyler S."/>
            <person name="Olson A.B."/>
            <person name="Cnockaert M."/>
            <person name="Eguchi H."/>
            <person name="Kuwahara T."/>
            <person name="Nakayama-Imaohji H."/>
            <person name="Boudewijins M."/>
            <person name="Van Hoecke F."/>
            <person name="Bernier A.-M."/>
            <person name="Vandamme P."/>
        </authorList>
    </citation>
    <scope>NUCLEOTIDE SEQUENCE [LARGE SCALE GENOMIC DNA]</scope>
    <source>
        <strain evidence="10 11">NML 130206</strain>
    </source>
</reference>
<dbReference type="GO" id="GO:0009423">
    <property type="term" value="P:chorismate biosynthetic process"/>
    <property type="evidence" value="ECO:0007669"/>
    <property type="project" value="UniProtKB-UniRule"/>
</dbReference>
<dbReference type="InterPro" id="IPR006264">
    <property type="entry name" value="EPSP_synthase"/>
</dbReference>
<evidence type="ECO:0000256" key="3">
    <source>
        <dbReference type="ARBA" id="ARBA00022490"/>
    </source>
</evidence>
<feature type="domain" description="Enolpyruvate transferase" evidence="9">
    <location>
        <begin position="42"/>
        <end position="444"/>
    </location>
</feature>
<evidence type="ECO:0000313" key="11">
    <source>
        <dbReference type="Proteomes" id="UP000050488"/>
    </source>
</evidence>
<protein>
    <recommendedName>
        <fullName evidence="8">3-phosphoshikimate 1-carboxyvinyltransferase</fullName>
        <ecNumber evidence="8">2.5.1.19</ecNumber>
    </recommendedName>
    <alternativeName>
        <fullName evidence="8">5-enolpyruvylshikimate-3-phosphate synthase</fullName>
        <shortName evidence="8">EPSP synthase</shortName>
        <shortName evidence="8">EPSPS</shortName>
    </alternativeName>
</protein>
<dbReference type="CDD" id="cd01556">
    <property type="entry name" value="EPSP_synthase"/>
    <property type="match status" value="1"/>
</dbReference>
<feature type="binding site" evidence="8">
    <location>
        <position position="55"/>
    </location>
    <ligand>
        <name>3-phosphoshikimate</name>
        <dbReference type="ChEBI" id="CHEBI:145989"/>
    </ligand>
</feature>
<dbReference type="OrthoDB" id="9809920at2"/>
<feature type="active site" description="Proton acceptor" evidence="8">
    <location>
        <position position="341"/>
    </location>
</feature>
<dbReference type="STRING" id="1544413.Clow_00616"/>
<proteinExistence type="inferred from homology"/>
<evidence type="ECO:0000313" key="10">
    <source>
        <dbReference type="EMBL" id="KQB87557.1"/>
    </source>
</evidence>
<comment type="pathway">
    <text evidence="1 8">Metabolic intermediate biosynthesis; chorismate biosynthesis; chorismate from D-erythrose 4-phosphate and phosphoenolpyruvate: step 6/7.</text>
</comment>
<dbReference type="EC" id="2.5.1.19" evidence="8"/>
<feature type="binding site" evidence="8">
    <location>
        <position position="60"/>
    </location>
    <ligand>
        <name>3-phosphoshikimate</name>
        <dbReference type="ChEBI" id="CHEBI:145989"/>
    </ligand>
</feature>
<evidence type="ECO:0000256" key="1">
    <source>
        <dbReference type="ARBA" id="ARBA00004811"/>
    </source>
</evidence>
<feature type="binding site" evidence="8">
    <location>
        <position position="198"/>
    </location>
    <ligand>
        <name>3-phosphoshikimate</name>
        <dbReference type="ChEBI" id="CHEBI:145989"/>
    </ligand>
</feature>
<feature type="binding site" evidence="8">
    <location>
        <position position="368"/>
    </location>
    <ligand>
        <name>3-phosphoshikimate</name>
        <dbReference type="ChEBI" id="CHEBI:145989"/>
    </ligand>
</feature>
<comment type="subcellular location">
    <subcellularLocation>
        <location evidence="8">Cytoplasm</location>
    </subcellularLocation>
</comment>
<dbReference type="GO" id="GO:0008652">
    <property type="term" value="P:amino acid biosynthetic process"/>
    <property type="evidence" value="ECO:0007669"/>
    <property type="project" value="UniProtKB-KW"/>
</dbReference>
<keyword evidence="5 8" id="KW-0808">Transferase</keyword>
<feature type="binding site" evidence="8">
    <location>
        <position position="225"/>
    </location>
    <ligand>
        <name>3-phosphoshikimate</name>
        <dbReference type="ChEBI" id="CHEBI:145989"/>
    </ligand>
</feature>
<dbReference type="NCBIfam" id="TIGR01356">
    <property type="entry name" value="aroA"/>
    <property type="match status" value="1"/>
</dbReference>
<keyword evidence="6 8" id="KW-0057">Aromatic amino acid biosynthesis</keyword>
<evidence type="ECO:0000256" key="7">
    <source>
        <dbReference type="ARBA" id="ARBA00044633"/>
    </source>
</evidence>
<dbReference type="InterPro" id="IPR013792">
    <property type="entry name" value="RNA3'P_cycl/enolpyr_Trfase_a/b"/>
</dbReference>
<dbReference type="PROSITE" id="PS00104">
    <property type="entry name" value="EPSP_SYNTHASE_1"/>
    <property type="match status" value="1"/>
</dbReference>
<dbReference type="EMBL" id="LKEV01000001">
    <property type="protein sequence ID" value="KQB87557.1"/>
    <property type="molecule type" value="Genomic_DNA"/>
</dbReference>
<feature type="binding site" evidence="8">
    <location>
        <position position="438"/>
    </location>
    <ligand>
        <name>phosphoenolpyruvate</name>
        <dbReference type="ChEBI" id="CHEBI:58702"/>
    </ligand>
</feature>
<dbReference type="SUPFAM" id="SSF55205">
    <property type="entry name" value="EPT/RTPC-like"/>
    <property type="match status" value="1"/>
</dbReference>
<evidence type="ECO:0000256" key="4">
    <source>
        <dbReference type="ARBA" id="ARBA00022605"/>
    </source>
</evidence>
<feature type="binding site" evidence="8">
    <location>
        <position position="196"/>
    </location>
    <ligand>
        <name>3-phosphoshikimate</name>
        <dbReference type="ChEBI" id="CHEBI:145989"/>
    </ligand>
</feature>
<dbReference type="InterPro" id="IPR001986">
    <property type="entry name" value="Enolpyruvate_Tfrase_dom"/>
</dbReference>
<accession>A0A0Q0ZBZ3</accession>
<dbReference type="HAMAP" id="MF_00210">
    <property type="entry name" value="EPSP_synth"/>
    <property type="match status" value="1"/>
</dbReference>
<evidence type="ECO:0000256" key="5">
    <source>
        <dbReference type="ARBA" id="ARBA00022679"/>
    </source>
</evidence>
<evidence type="ECO:0000256" key="2">
    <source>
        <dbReference type="ARBA" id="ARBA00009948"/>
    </source>
</evidence>
<feature type="binding site" evidence="8">
    <location>
        <position position="341"/>
    </location>
    <ligand>
        <name>3-phosphoshikimate</name>
        <dbReference type="ChEBI" id="CHEBI:145989"/>
    </ligand>
</feature>
<feature type="binding site" evidence="8">
    <location>
        <position position="56"/>
    </location>
    <ligand>
        <name>3-phosphoshikimate</name>
        <dbReference type="ChEBI" id="CHEBI:145989"/>
    </ligand>
</feature>
<dbReference type="Proteomes" id="UP000050488">
    <property type="component" value="Unassembled WGS sequence"/>
</dbReference>
<evidence type="ECO:0000256" key="6">
    <source>
        <dbReference type="ARBA" id="ARBA00023141"/>
    </source>
</evidence>
<comment type="catalytic activity">
    <reaction evidence="7">
        <text>3-phosphoshikimate + phosphoenolpyruvate = 5-O-(1-carboxyvinyl)-3-phosphoshikimate + phosphate</text>
        <dbReference type="Rhea" id="RHEA:21256"/>
        <dbReference type="ChEBI" id="CHEBI:43474"/>
        <dbReference type="ChEBI" id="CHEBI:57701"/>
        <dbReference type="ChEBI" id="CHEBI:58702"/>
        <dbReference type="ChEBI" id="CHEBI:145989"/>
        <dbReference type="EC" id="2.5.1.19"/>
    </reaction>
    <physiologicalReaction direction="left-to-right" evidence="7">
        <dbReference type="Rhea" id="RHEA:21257"/>
    </physiologicalReaction>
</comment>
<keyword evidence="4 8" id="KW-0028">Amino-acid biosynthesis</keyword>
<comment type="caution">
    <text evidence="10">The sequence shown here is derived from an EMBL/GenBank/DDBJ whole genome shotgun (WGS) entry which is preliminary data.</text>
</comment>
<dbReference type="InterPro" id="IPR036968">
    <property type="entry name" value="Enolpyruvate_Tfrase_sf"/>
</dbReference>
<comment type="caution">
    <text evidence="8">Lacks conserved residue(s) required for the propagation of feature annotation.</text>
</comment>
<dbReference type="PIRSF" id="PIRSF000505">
    <property type="entry name" value="EPSPS"/>
    <property type="match status" value="1"/>
</dbReference>
<dbReference type="Pfam" id="PF00275">
    <property type="entry name" value="EPSP_synthase"/>
    <property type="match status" value="1"/>
</dbReference>
<dbReference type="FunFam" id="3.65.10.10:FF:000010">
    <property type="entry name" value="3-phosphoshikimate 1-carboxyvinyltransferase"/>
    <property type="match status" value="1"/>
</dbReference>
<dbReference type="PANTHER" id="PTHR21090:SF5">
    <property type="entry name" value="PENTAFUNCTIONAL AROM POLYPEPTIDE"/>
    <property type="match status" value="1"/>
</dbReference>